<reference evidence="2" key="1">
    <citation type="journal article" date="2019" name="Int. J. Syst. Evol. Microbiol.">
        <title>The Global Catalogue of Microorganisms (GCM) 10K type strain sequencing project: providing services to taxonomists for standard genome sequencing and annotation.</title>
        <authorList>
            <consortium name="The Broad Institute Genomics Platform"/>
            <consortium name="The Broad Institute Genome Sequencing Center for Infectious Disease"/>
            <person name="Wu L."/>
            <person name="Ma J."/>
        </authorList>
    </citation>
    <scope>NUCLEOTIDE SEQUENCE [LARGE SCALE GENOMIC DNA]</scope>
    <source>
        <strain evidence="2">JCM 17138</strain>
    </source>
</reference>
<comment type="caution">
    <text evidence="1">The sequence shown here is derived from an EMBL/GenBank/DDBJ whole genome shotgun (WGS) entry which is preliminary data.</text>
</comment>
<dbReference type="RefSeq" id="WP_275775745.1">
    <property type="nucleotide sequence ID" value="NZ_BAABDE010000031.1"/>
</dbReference>
<keyword evidence="2" id="KW-1185">Reference proteome</keyword>
<dbReference type="EMBL" id="BAABDE010000031">
    <property type="protein sequence ID" value="GAA3834422.1"/>
    <property type="molecule type" value="Genomic_DNA"/>
</dbReference>
<gene>
    <name evidence="1" type="ORF">GCM10022403_079060</name>
</gene>
<protein>
    <submittedName>
        <fullName evidence="1">Uncharacterized protein</fullName>
    </submittedName>
</protein>
<sequence>MDSYEGTATLEWWANGSTCLSRVGVRVAVLVTGNGWTCEALVEPPLSAEDRESFDFLMKLDLLFTLRFDEESTLLVNVAAADDGRLILTAYQAEADSSGSRQVQQ</sequence>
<evidence type="ECO:0000313" key="1">
    <source>
        <dbReference type="EMBL" id="GAA3834422.1"/>
    </source>
</evidence>
<proteinExistence type="predicted"/>
<accession>A0ABP7J4J1</accession>
<dbReference type="Proteomes" id="UP001501009">
    <property type="component" value="Unassembled WGS sequence"/>
</dbReference>
<organism evidence="1 2">
    <name type="scientific">Streptomyces coacervatus</name>
    <dbReference type="NCBI Taxonomy" id="647381"/>
    <lineage>
        <taxon>Bacteria</taxon>
        <taxon>Bacillati</taxon>
        <taxon>Actinomycetota</taxon>
        <taxon>Actinomycetes</taxon>
        <taxon>Kitasatosporales</taxon>
        <taxon>Streptomycetaceae</taxon>
        <taxon>Streptomyces</taxon>
    </lineage>
</organism>
<name>A0ABP7J4J1_9ACTN</name>
<evidence type="ECO:0000313" key="2">
    <source>
        <dbReference type="Proteomes" id="UP001501009"/>
    </source>
</evidence>